<proteinExistence type="inferred from homology"/>
<protein>
    <submittedName>
        <fullName evidence="3">Enoyl-CoA hydratase-related protein</fullName>
    </submittedName>
</protein>
<name>A0ABY5M9Z9_9ACTN</name>
<organism evidence="3 4">
    <name type="scientific">Aeromicrobium wangtongii</name>
    <dbReference type="NCBI Taxonomy" id="2969247"/>
    <lineage>
        <taxon>Bacteria</taxon>
        <taxon>Bacillati</taxon>
        <taxon>Actinomycetota</taxon>
        <taxon>Actinomycetes</taxon>
        <taxon>Propionibacteriales</taxon>
        <taxon>Nocardioidaceae</taxon>
        <taxon>Aeromicrobium</taxon>
    </lineage>
</organism>
<evidence type="ECO:0000256" key="1">
    <source>
        <dbReference type="ARBA" id="ARBA00005254"/>
    </source>
</evidence>
<gene>
    <name evidence="3" type="ORF">NQV15_16780</name>
</gene>
<dbReference type="EMBL" id="CP102173">
    <property type="protein sequence ID" value="UUP13483.1"/>
    <property type="molecule type" value="Genomic_DNA"/>
</dbReference>
<accession>A0ABY5M9Z9</accession>
<dbReference type="PANTHER" id="PTHR11941">
    <property type="entry name" value="ENOYL-COA HYDRATASE-RELATED"/>
    <property type="match status" value="1"/>
</dbReference>
<dbReference type="RefSeq" id="WP_232403563.1">
    <property type="nucleotide sequence ID" value="NZ_CP102173.1"/>
</dbReference>
<keyword evidence="2" id="KW-0456">Lyase</keyword>
<dbReference type="InterPro" id="IPR014748">
    <property type="entry name" value="Enoyl-CoA_hydra_C"/>
</dbReference>
<reference evidence="3 4" key="1">
    <citation type="submission" date="2022-08" db="EMBL/GenBank/DDBJ databases">
        <title>novel species in genus Aeromicrobium.</title>
        <authorList>
            <person name="Ye L."/>
        </authorList>
    </citation>
    <scope>NUCLEOTIDE SEQUENCE [LARGE SCALE GENOMIC DNA]</scope>
    <source>
        <strain evidence="4">zg-Y1379</strain>
    </source>
</reference>
<sequence>MTAHVRYAVEDGLGIITIDRPEKRNALSYAMYDALRDFTHAAEADPSVRAIVLTAVPGQFCAGTDLTELRDVEPGTEPQERRGHTDGRHWFLHDSTKPVIAAIDGPAAGLGVELATQCDFRIASTRARFSWIFVQRGLVPDTGAGTWLLPRLVGPQVAKRLVFSGDFIDADEARRIGFVLDVVAPEDLTAAARALALSVSSGSPFATQRVKQLINESSARSRDEHLVGHVAAMTECQLSDDHREGVAAFLEKRPPVFTGK</sequence>
<dbReference type="Gene3D" id="3.90.226.10">
    <property type="entry name" value="2-enoyl-CoA Hydratase, Chain A, domain 1"/>
    <property type="match status" value="1"/>
</dbReference>
<evidence type="ECO:0000313" key="4">
    <source>
        <dbReference type="Proteomes" id="UP001316184"/>
    </source>
</evidence>
<keyword evidence="4" id="KW-1185">Reference proteome</keyword>
<dbReference type="SUPFAM" id="SSF52096">
    <property type="entry name" value="ClpP/crotonase"/>
    <property type="match status" value="1"/>
</dbReference>
<evidence type="ECO:0000256" key="2">
    <source>
        <dbReference type="ARBA" id="ARBA00023239"/>
    </source>
</evidence>
<evidence type="ECO:0000313" key="3">
    <source>
        <dbReference type="EMBL" id="UUP13483.1"/>
    </source>
</evidence>
<dbReference type="InterPro" id="IPR029045">
    <property type="entry name" value="ClpP/crotonase-like_dom_sf"/>
</dbReference>
<dbReference type="Pfam" id="PF00378">
    <property type="entry name" value="ECH_1"/>
    <property type="match status" value="1"/>
</dbReference>
<dbReference type="PANTHER" id="PTHR11941:SF133">
    <property type="entry name" value="1,2-EPOXYPHENYLACETYL-COA ISOMERASE"/>
    <property type="match status" value="1"/>
</dbReference>
<dbReference type="InterPro" id="IPR001753">
    <property type="entry name" value="Enoyl-CoA_hydra/iso"/>
</dbReference>
<dbReference type="Gene3D" id="1.10.12.10">
    <property type="entry name" value="Lyase 2-enoyl-coa Hydratase, Chain A, domain 2"/>
    <property type="match status" value="1"/>
</dbReference>
<comment type="similarity">
    <text evidence="1">Belongs to the enoyl-CoA hydratase/isomerase family.</text>
</comment>
<dbReference type="CDD" id="cd06558">
    <property type="entry name" value="crotonase-like"/>
    <property type="match status" value="1"/>
</dbReference>
<dbReference type="Proteomes" id="UP001316184">
    <property type="component" value="Chromosome"/>
</dbReference>